<organism evidence="5 6">
    <name type="scientific">Formimonas warabiya</name>
    <dbReference type="NCBI Taxonomy" id="1761012"/>
    <lineage>
        <taxon>Bacteria</taxon>
        <taxon>Bacillati</taxon>
        <taxon>Bacillota</taxon>
        <taxon>Clostridia</taxon>
        <taxon>Eubacteriales</taxon>
        <taxon>Peptococcaceae</taxon>
        <taxon>Candidatus Formimonas</taxon>
    </lineage>
</organism>
<accession>A0A3G1KWF2</accession>
<comment type="similarity">
    <text evidence="1">Belongs to the membrane fusion protein (MFP) (TC 8.A.1) family.</text>
</comment>
<dbReference type="Gene3D" id="2.40.30.170">
    <property type="match status" value="1"/>
</dbReference>
<dbReference type="Pfam" id="PF25990">
    <property type="entry name" value="Beta-barrel_YknX"/>
    <property type="match status" value="1"/>
</dbReference>
<gene>
    <name evidence="5" type="ORF">DCMF_20525</name>
</gene>
<protein>
    <recommendedName>
        <fullName evidence="7">Efflux RND transporter periplasmic adaptor subunit</fullName>
    </recommendedName>
</protein>
<dbReference type="GO" id="GO:1990281">
    <property type="term" value="C:efflux pump complex"/>
    <property type="evidence" value="ECO:0007669"/>
    <property type="project" value="TreeGrafter"/>
</dbReference>
<evidence type="ECO:0000256" key="2">
    <source>
        <dbReference type="SAM" id="Coils"/>
    </source>
</evidence>
<dbReference type="InterPro" id="IPR058636">
    <property type="entry name" value="Beta-barrel_YknX"/>
</dbReference>
<dbReference type="Proteomes" id="UP000323521">
    <property type="component" value="Chromosome"/>
</dbReference>
<evidence type="ECO:0000313" key="6">
    <source>
        <dbReference type="Proteomes" id="UP000323521"/>
    </source>
</evidence>
<dbReference type="OrthoDB" id="9791520at2"/>
<proteinExistence type="inferred from homology"/>
<feature type="coiled-coil region" evidence="2">
    <location>
        <begin position="95"/>
        <end position="188"/>
    </location>
</feature>
<dbReference type="RefSeq" id="WP_148136153.1">
    <property type="nucleotide sequence ID" value="NZ_CP017634.1"/>
</dbReference>
<feature type="domain" description="Multidrug resistance protein MdtA-like C-terminal permuted SH3" evidence="3">
    <location>
        <begin position="314"/>
        <end position="371"/>
    </location>
</feature>
<dbReference type="NCBIfam" id="TIGR01730">
    <property type="entry name" value="RND_mfp"/>
    <property type="match status" value="1"/>
</dbReference>
<dbReference type="Pfam" id="PF25967">
    <property type="entry name" value="RND-MFP_C"/>
    <property type="match status" value="1"/>
</dbReference>
<evidence type="ECO:0000256" key="1">
    <source>
        <dbReference type="ARBA" id="ARBA00009477"/>
    </source>
</evidence>
<dbReference type="InterPro" id="IPR006143">
    <property type="entry name" value="RND_pump_MFP"/>
</dbReference>
<dbReference type="KEGG" id="fwa:DCMF_20525"/>
<evidence type="ECO:0000259" key="4">
    <source>
        <dbReference type="Pfam" id="PF25990"/>
    </source>
</evidence>
<keyword evidence="2" id="KW-0175">Coiled coil</keyword>
<evidence type="ECO:0000313" key="5">
    <source>
        <dbReference type="EMBL" id="ATW26828.1"/>
    </source>
</evidence>
<dbReference type="AlphaFoldDB" id="A0A3G1KWF2"/>
<dbReference type="Gene3D" id="2.40.420.20">
    <property type="match status" value="1"/>
</dbReference>
<dbReference type="GO" id="GO:0015562">
    <property type="term" value="F:efflux transmembrane transporter activity"/>
    <property type="evidence" value="ECO:0007669"/>
    <property type="project" value="TreeGrafter"/>
</dbReference>
<dbReference type="PANTHER" id="PTHR30469">
    <property type="entry name" value="MULTIDRUG RESISTANCE PROTEIN MDTA"/>
    <property type="match status" value="1"/>
</dbReference>
<sequence length="388" mass="42631">MKRKAYLMMTVLIIVAAAGWFFFIRSETSVEALEVGRGSLKVVIEETGYVEADDHYLIQAPSNGRIMGINVDRGQQVKTGQVLMTLENLDLDEQLVLVNGELDNAQAAYEQAKNNWEIAGRDLEELRKELARETELFQAGAISQANYDTILNQVHNQENLVAAQQASLKGMEQQLAALTSQRDVIQKKEQELVIASETAGRILDIPVKKDQIVATGTTLLELANTGMMIVKTDLLSDDMGHIKVGQKAEITSPALNGRVLTGTVKEIYPKAFEKVSALGVSQRRVPVEIAINADENLKDGYEVNAAIESSSRDNVLVIPWEAVRTGSSGGNEVMLITNRKIVYQPIKIGLENTRYVEVVEGLQAGDLIVLDSSLSIKPGTKVRIKETK</sequence>
<dbReference type="Gene3D" id="2.40.50.100">
    <property type="match status" value="1"/>
</dbReference>
<dbReference type="PANTHER" id="PTHR30469:SF15">
    <property type="entry name" value="HLYD FAMILY OF SECRETION PROTEINS"/>
    <property type="match status" value="1"/>
</dbReference>
<dbReference type="EMBL" id="CP017634">
    <property type="protein sequence ID" value="ATW26828.1"/>
    <property type="molecule type" value="Genomic_DNA"/>
</dbReference>
<dbReference type="SUPFAM" id="SSF111369">
    <property type="entry name" value="HlyD-like secretion proteins"/>
    <property type="match status" value="1"/>
</dbReference>
<keyword evidence="6" id="KW-1185">Reference proteome</keyword>
<dbReference type="Gene3D" id="1.10.287.470">
    <property type="entry name" value="Helix hairpin bin"/>
    <property type="match status" value="1"/>
</dbReference>
<feature type="domain" description="YknX-like beta-barrel" evidence="4">
    <location>
        <begin position="228"/>
        <end position="307"/>
    </location>
</feature>
<name>A0A3G1KWF2_FORW1</name>
<evidence type="ECO:0008006" key="7">
    <source>
        <dbReference type="Google" id="ProtNLM"/>
    </source>
</evidence>
<reference evidence="5 6" key="1">
    <citation type="submission" date="2016-10" db="EMBL/GenBank/DDBJ databases">
        <title>Complete Genome Sequence of Peptococcaceae strain DCMF.</title>
        <authorList>
            <person name="Edwards R.J."/>
            <person name="Holland S.I."/>
            <person name="Deshpande N.P."/>
            <person name="Wong Y.K."/>
            <person name="Ertan H."/>
            <person name="Manefield M."/>
            <person name="Russell T.L."/>
            <person name="Lee M.J."/>
        </authorList>
    </citation>
    <scope>NUCLEOTIDE SEQUENCE [LARGE SCALE GENOMIC DNA]</scope>
    <source>
        <strain evidence="5 6">DCMF</strain>
    </source>
</reference>
<evidence type="ECO:0000259" key="3">
    <source>
        <dbReference type="Pfam" id="PF25967"/>
    </source>
</evidence>
<dbReference type="InterPro" id="IPR058627">
    <property type="entry name" value="MdtA-like_C"/>
</dbReference>